<dbReference type="InterPro" id="IPR018011">
    <property type="entry name" value="Carb_sulfotrans_8-10"/>
</dbReference>
<comment type="subcellular location">
    <subcellularLocation>
        <location evidence="1 9">Golgi apparatus membrane</location>
        <topology evidence="1 9">Single-pass type II membrane protein</topology>
    </subcellularLocation>
</comment>
<evidence type="ECO:0000256" key="9">
    <source>
        <dbReference type="RuleBase" id="RU364020"/>
    </source>
</evidence>
<comment type="caution">
    <text evidence="11">The sequence shown here is derived from an EMBL/GenBank/DDBJ whole genome shotgun (WGS) entry which is preliminary data.</text>
</comment>
<dbReference type="AlphaFoldDB" id="A0AAE1DLC8"/>
<evidence type="ECO:0000256" key="3">
    <source>
        <dbReference type="ARBA" id="ARBA00022679"/>
    </source>
</evidence>
<accession>A0AAE1DLC8</accession>
<evidence type="ECO:0000256" key="8">
    <source>
        <dbReference type="ARBA" id="ARBA00023180"/>
    </source>
</evidence>
<keyword evidence="5" id="KW-1133">Transmembrane helix</keyword>
<keyword evidence="10" id="KW-0732">Signal</keyword>
<feature type="chain" id="PRO_5042005133" description="Carbohydrate sulfotransferase" evidence="10">
    <location>
        <begin position="27"/>
        <end position="488"/>
    </location>
</feature>
<evidence type="ECO:0000256" key="10">
    <source>
        <dbReference type="SAM" id="SignalP"/>
    </source>
</evidence>
<dbReference type="InterPro" id="IPR005331">
    <property type="entry name" value="Sulfotransferase"/>
</dbReference>
<keyword evidence="3 9" id="KW-0808">Transferase</keyword>
<evidence type="ECO:0000256" key="2">
    <source>
        <dbReference type="ARBA" id="ARBA00006339"/>
    </source>
</evidence>
<evidence type="ECO:0000256" key="1">
    <source>
        <dbReference type="ARBA" id="ARBA00004323"/>
    </source>
</evidence>
<dbReference type="GO" id="GO:0008146">
    <property type="term" value="F:sulfotransferase activity"/>
    <property type="evidence" value="ECO:0007669"/>
    <property type="project" value="InterPro"/>
</dbReference>
<evidence type="ECO:0000256" key="6">
    <source>
        <dbReference type="ARBA" id="ARBA00023034"/>
    </source>
</evidence>
<evidence type="ECO:0000256" key="5">
    <source>
        <dbReference type="ARBA" id="ARBA00022989"/>
    </source>
</evidence>
<keyword evidence="6 9" id="KW-0333">Golgi apparatus</keyword>
<evidence type="ECO:0000313" key="12">
    <source>
        <dbReference type="Proteomes" id="UP001283361"/>
    </source>
</evidence>
<keyword evidence="4" id="KW-0812">Transmembrane</keyword>
<protein>
    <recommendedName>
        <fullName evidence="9">Carbohydrate sulfotransferase</fullName>
        <ecNumber evidence="9">2.8.2.-</ecNumber>
    </recommendedName>
</protein>
<proteinExistence type="inferred from homology"/>
<dbReference type="Pfam" id="PF03567">
    <property type="entry name" value="Sulfotransfer_2"/>
    <property type="match status" value="1"/>
</dbReference>
<dbReference type="Proteomes" id="UP001283361">
    <property type="component" value="Unassembled WGS sequence"/>
</dbReference>
<keyword evidence="9" id="KW-0735">Signal-anchor</keyword>
<sequence length="488" mass="55575">MKRNGAGITIIFLICFLSVELWRGDSANIASHLKVHIKDVQEMDCEVHRQGCKLKLSAVGTAKEVDSKAQEHQSDFYMQQRRDAIAKACARLPPQDISRNMHHAMTSRLHRFLYCPVEKSASTFWRRFMYQLVLTQPMQSPFDVSVQTVYSGKFPISQVQVTESGEALDKMLLSFTKMLFIREPYSRLLSAYVDKLLAPNPILWSMWGLPSVALCHEPATKPWCKDRSGYIRHQQNIFPAGDVEQPVSKVGLDGTASTSCGEDVTFPEYVKLATTTLARTNAHVMPIYRMCSPCYVNYTVIGHMETFDKDVRLLLPKINVTESQVNLEKMDANVAYDAIEDSVHDSMSKAWLKQSLKCISKLEVVRRIWRKLQIRGFISWRIKPSDFNLDHLSVLNMDGPALIKVLVSANGRSSNKTELKLQKKQALKEAYSLLQPDQLKEISDTFGPDFTLFGFQQRPKAFEDFSRADFINTGALDLSKDWSMERVL</sequence>
<name>A0AAE1DLC8_9GAST</name>
<dbReference type="PANTHER" id="PTHR12137">
    <property type="entry name" value="CARBOHYDRATE SULFOTRANSFERASE"/>
    <property type="match status" value="1"/>
</dbReference>
<organism evidence="11 12">
    <name type="scientific">Elysia crispata</name>
    <name type="common">lettuce slug</name>
    <dbReference type="NCBI Taxonomy" id="231223"/>
    <lineage>
        <taxon>Eukaryota</taxon>
        <taxon>Metazoa</taxon>
        <taxon>Spiralia</taxon>
        <taxon>Lophotrochozoa</taxon>
        <taxon>Mollusca</taxon>
        <taxon>Gastropoda</taxon>
        <taxon>Heterobranchia</taxon>
        <taxon>Euthyneura</taxon>
        <taxon>Panpulmonata</taxon>
        <taxon>Sacoglossa</taxon>
        <taxon>Placobranchoidea</taxon>
        <taxon>Plakobranchidae</taxon>
        <taxon>Elysia</taxon>
    </lineage>
</organism>
<keyword evidence="8 9" id="KW-0325">Glycoprotein</keyword>
<dbReference type="GO" id="GO:0016051">
    <property type="term" value="P:carbohydrate biosynthetic process"/>
    <property type="evidence" value="ECO:0007669"/>
    <property type="project" value="InterPro"/>
</dbReference>
<dbReference type="GO" id="GO:0000139">
    <property type="term" value="C:Golgi membrane"/>
    <property type="evidence" value="ECO:0007669"/>
    <property type="project" value="UniProtKB-SubCell"/>
</dbReference>
<keyword evidence="12" id="KW-1185">Reference proteome</keyword>
<evidence type="ECO:0000256" key="4">
    <source>
        <dbReference type="ARBA" id="ARBA00022692"/>
    </source>
</evidence>
<feature type="signal peptide" evidence="10">
    <location>
        <begin position="1"/>
        <end position="26"/>
    </location>
</feature>
<evidence type="ECO:0000313" key="11">
    <source>
        <dbReference type="EMBL" id="KAK3774692.1"/>
    </source>
</evidence>
<evidence type="ECO:0000256" key="7">
    <source>
        <dbReference type="ARBA" id="ARBA00023136"/>
    </source>
</evidence>
<reference evidence="11" key="1">
    <citation type="journal article" date="2023" name="G3 (Bethesda)">
        <title>A reference genome for the long-term kleptoplast-retaining sea slug Elysia crispata morphotype clarki.</title>
        <authorList>
            <person name="Eastman K.E."/>
            <person name="Pendleton A.L."/>
            <person name="Shaikh M.A."/>
            <person name="Suttiyut T."/>
            <person name="Ogas R."/>
            <person name="Tomko P."/>
            <person name="Gavelis G."/>
            <person name="Widhalm J.R."/>
            <person name="Wisecaver J.H."/>
        </authorList>
    </citation>
    <scope>NUCLEOTIDE SEQUENCE</scope>
    <source>
        <strain evidence="11">ECLA1</strain>
    </source>
</reference>
<keyword evidence="9" id="KW-0119">Carbohydrate metabolism</keyword>
<dbReference type="PANTHER" id="PTHR12137:SF54">
    <property type="entry name" value="CARBOHYDRATE SULFOTRANSFERASE"/>
    <property type="match status" value="1"/>
</dbReference>
<keyword evidence="7" id="KW-0472">Membrane</keyword>
<gene>
    <name evidence="11" type="ORF">RRG08_051234</name>
</gene>
<comment type="similarity">
    <text evidence="2 9">Belongs to the sulfotransferase 2 family.</text>
</comment>
<dbReference type="EMBL" id="JAWDGP010003398">
    <property type="protein sequence ID" value="KAK3774692.1"/>
    <property type="molecule type" value="Genomic_DNA"/>
</dbReference>
<dbReference type="EC" id="2.8.2.-" evidence="9"/>